<gene>
    <name evidence="1" type="ORF">Tci_027263</name>
</gene>
<accession>A0A6L2L4V0</accession>
<protein>
    <submittedName>
        <fullName evidence="1">Fatty-acid-binding protein 3, chloroplastic isoform X1</fullName>
    </submittedName>
</protein>
<name>A0A6L2L4V0_TANCI</name>
<dbReference type="EMBL" id="BKCJ010003471">
    <property type="protein sequence ID" value="GEU55285.1"/>
    <property type="molecule type" value="Genomic_DNA"/>
</dbReference>
<evidence type="ECO:0000313" key="1">
    <source>
        <dbReference type="EMBL" id="GEU55285.1"/>
    </source>
</evidence>
<reference evidence="1" key="1">
    <citation type="journal article" date="2019" name="Sci. Rep.">
        <title>Draft genome of Tanacetum cinerariifolium, the natural source of mosquito coil.</title>
        <authorList>
            <person name="Yamashiro T."/>
            <person name="Shiraishi A."/>
            <person name="Satake H."/>
            <person name="Nakayama K."/>
        </authorList>
    </citation>
    <scope>NUCLEOTIDE SEQUENCE</scope>
</reference>
<proteinExistence type="predicted"/>
<dbReference type="AlphaFoldDB" id="A0A6L2L4V0"/>
<organism evidence="1">
    <name type="scientific">Tanacetum cinerariifolium</name>
    <name type="common">Dalmatian daisy</name>
    <name type="synonym">Chrysanthemum cinerariifolium</name>
    <dbReference type="NCBI Taxonomy" id="118510"/>
    <lineage>
        <taxon>Eukaryota</taxon>
        <taxon>Viridiplantae</taxon>
        <taxon>Streptophyta</taxon>
        <taxon>Embryophyta</taxon>
        <taxon>Tracheophyta</taxon>
        <taxon>Spermatophyta</taxon>
        <taxon>Magnoliopsida</taxon>
        <taxon>eudicotyledons</taxon>
        <taxon>Gunneridae</taxon>
        <taxon>Pentapetalae</taxon>
        <taxon>asterids</taxon>
        <taxon>campanulids</taxon>
        <taxon>Asterales</taxon>
        <taxon>Asteraceae</taxon>
        <taxon>Asteroideae</taxon>
        <taxon>Anthemideae</taxon>
        <taxon>Anthemidinae</taxon>
        <taxon>Tanacetum</taxon>
    </lineage>
</organism>
<comment type="caution">
    <text evidence="1">The sequence shown here is derived from an EMBL/GenBank/DDBJ whole genome shotgun (WGS) entry which is preliminary data.</text>
</comment>
<sequence length="110" mass="12066">MRGHCRCEVQVRKTVSKGKDGLTASVHSQIAKSAVKEGLTFQSLTWKSKVGPHSRKLTVGNAEYAKDPATNVKVQTSLSLHGWSSSLSLDSEKSEIIMKVYRRTPLGILI</sequence>